<keyword evidence="4" id="KW-1185">Reference proteome</keyword>
<organism evidence="3 4">
    <name type="scientific">Longispora fulva</name>
    <dbReference type="NCBI Taxonomy" id="619741"/>
    <lineage>
        <taxon>Bacteria</taxon>
        <taxon>Bacillati</taxon>
        <taxon>Actinomycetota</taxon>
        <taxon>Actinomycetes</taxon>
        <taxon>Micromonosporales</taxon>
        <taxon>Micromonosporaceae</taxon>
        <taxon>Longispora</taxon>
    </lineage>
</organism>
<feature type="compositionally biased region" description="Pro residues" evidence="1">
    <location>
        <begin position="508"/>
        <end position="527"/>
    </location>
</feature>
<reference evidence="3" key="1">
    <citation type="submission" date="2020-11" db="EMBL/GenBank/DDBJ databases">
        <title>Sequencing the genomes of 1000 actinobacteria strains.</title>
        <authorList>
            <person name="Klenk H.-P."/>
        </authorList>
    </citation>
    <scope>NUCLEOTIDE SEQUENCE</scope>
    <source>
        <strain evidence="3">DSM 45356</strain>
    </source>
</reference>
<dbReference type="PANTHER" id="PTHR48184">
    <property type="entry name" value="RICIN B-TYPE LECTIN DOMAIN-CONTAINING PROTEIN"/>
    <property type="match status" value="1"/>
</dbReference>
<dbReference type="InterPro" id="IPR005094">
    <property type="entry name" value="Endonuclease_MobA/VirD2"/>
</dbReference>
<evidence type="ECO:0000259" key="2">
    <source>
        <dbReference type="Pfam" id="PF03432"/>
    </source>
</evidence>
<feature type="region of interest" description="Disordered" evidence="1">
    <location>
        <begin position="403"/>
        <end position="424"/>
    </location>
</feature>
<name>A0A8J7KJJ8_9ACTN</name>
<feature type="compositionally biased region" description="Pro residues" evidence="1">
    <location>
        <begin position="287"/>
        <end position="319"/>
    </location>
</feature>
<dbReference type="Proteomes" id="UP000622552">
    <property type="component" value="Unassembled WGS sequence"/>
</dbReference>
<comment type="caution">
    <text evidence="3">The sequence shown here is derived from an EMBL/GenBank/DDBJ whole genome shotgun (WGS) entry which is preliminary data.</text>
</comment>
<accession>A0A8J7KJJ8</accession>
<feature type="region of interest" description="Disordered" evidence="1">
    <location>
        <begin position="484"/>
        <end position="527"/>
    </location>
</feature>
<feature type="compositionally biased region" description="Low complexity" evidence="1">
    <location>
        <begin position="320"/>
        <end position="335"/>
    </location>
</feature>
<evidence type="ECO:0000313" key="4">
    <source>
        <dbReference type="Proteomes" id="UP000622552"/>
    </source>
</evidence>
<dbReference type="AlphaFoldDB" id="A0A8J7KJJ8"/>
<feature type="region of interest" description="Disordered" evidence="1">
    <location>
        <begin position="282"/>
        <end position="335"/>
    </location>
</feature>
<dbReference type="PANTHER" id="PTHR48184:SF3">
    <property type="entry name" value="SCP DOMAIN-CONTAINING PROTEIN"/>
    <property type="match status" value="1"/>
</dbReference>
<sequence>MIGRVLQSGQRVGGLLGYLYGPGRHHEHTDPHIVASWTRETVTLDPPLNQATGRRDFRNLVSLLHAPVDAMPAEFRPADPVYHVAVRNRADDRILSDAEWQDVAEQIMHDTGLARRDDPDGVRWIAVRHAPDHIHIVATLARADNRIARHENDWLLMRNTCKVFERRYGLVETASADRTAARRPTRAETEKARRAGRHETARERLRREVRVALAAATNEAEFFANLRTAGVMVRLRHSSTNPLEVTGYSVGLPDTQAAKGGTIWYGGGKLAADLTLPKIRHRWNPEPEAPAPADPKPADPGPAPAPQPTEAPTPPPAAEPEPQQAPSRPQRPRLSPAERRQIFDQAVRAVIGAAADIRRLQGTDPAAAAAIAYAASDTLTTAARILEGRRGGPLSHAADALDHATRPRNGHPEPIPPRAAPRTQYLRSSTRLLAAVRRVNPDDKGLQVAELMTQLASLSDTVADLRASQRRLAQANAARRAAELLREQAARYPAPTIAPTRPDRPTRRPTPPRRPTPRPGPGPAPSP</sequence>
<protein>
    <recommendedName>
        <fullName evidence="2">MobA/VirD2-like nuclease domain-containing protein</fullName>
    </recommendedName>
</protein>
<dbReference type="EMBL" id="JADOUF010000001">
    <property type="protein sequence ID" value="MBG6140490.1"/>
    <property type="molecule type" value="Genomic_DNA"/>
</dbReference>
<evidence type="ECO:0000313" key="3">
    <source>
        <dbReference type="EMBL" id="MBG6140490.1"/>
    </source>
</evidence>
<dbReference type="RefSeq" id="WP_197007028.1">
    <property type="nucleotide sequence ID" value="NZ_BONS01000005.1"/>
</dbReference>
<dbReference type="Pfam" id="PF03432">
    <property type="entry name" value="Relaxase"/>
    <property type="match status" value="1"/>
</dbReference>
<feature type="domain" description="MobA/VirD2-like nuclease" evidence="2">
    <location>
        <begin position="78"/>
        <end position="170"/>
    </location>
</feature>
<proteinExistence type="predicted"/>
<feature type="compositionally biased region" description="Basic and acidic residues" evidence="1">
    <location>
        <begin position="185"/>
        <end position="201"/>
    </location>
</feature>
<feature type="region of interest" description="Disordered" evidence="1">
    <location>
        <begin position="179"/>
        <end position="201"/>
    </location>
</feature>
<gene>
    <name evidence="3" type="ORF">IW245_006684</name>
</gene>
<evidence type="ECO:0000256" key="1">
    <source>
        <dbReference type="SAM" id="MobiDB-lite"/>
    </source>
</evidence>
<feature type="compositionally biased region" description="Low complexity" evidence="1">
    <location>
        <begin position="490"/>
        <end position="500"/>
    </location>
</feature>